<dbReference type="GO" id="GO:0071555">
    <property type="term" value="P:cell wall organization"/>
    <property type="evidence" value="ECO:0007669"/>
    <property type="project" value="TreeGrafter"/>
</dbReference>
<evidence type="ECO:0000313" key="4">
    <source>
        <dbReference type="Proteomes" id="UP000254467"/>
    </source>
</evidence>
<dbReference type="GO" id="GO:0008658">
    <property type="term" value="F:penicillin binding"/>
    <property type="evidence" value="ECO:0007669"/>
    <property type="project" value="InterPro"/>
</dbReference>
<dbReference type="Pfam" id="PF00905">
    <property type="entry name" value="Transpeptidase"/>
    <property type="match status" value="1"/>
</dbReference>
<dbReference type="AlphaFoldDB" id="A0A376CIU4"/>
<accession>A0A376CIU4</accession>
<dbReference type="Gene3D" id="3.40.710.10">
    <property type="entry name" value="DD-peptidase/beta-lactamase superfamily"/>
    <property type="match status" value="1"/>
</dbReference>
<dbReference type="STRING" id="35756.GCA_001044155_01323"/>
<dbReference type="InterPro" id="IPR032710">
    <property type="entry name" value="NTF2-like_dom_sf"/>
</dbReference>
<dbReference type="SUPFAM" id="SSF56601">
    <property type="entry name" value="beta-lactamase/transpeptidase-like"/>
    <property type="match status" value="1"/>
</dbReference>
<keyword evidence="4" id="KW-1185">Reference proteome</keyword>
<dbReference type="InterPro" id="IPR012338">
    <property type="entry name" value="Beta-lactam/transpept-like"/>
</dbReference>
<proteinExistence type="predicted"/>
<gene>
    <name evidence="3" type="primary">pbpA_1</name>
    <name evidence="3" type="ORF">NCTC11862_00073</name>
</gene>
<dbReference type="Proteomes" id="UP000254467">
    <property type="component" value="Unassembled WGS sequence"/>
</dbReference>
<organism evidence="3 4">
    <name type="scientific">Corynebacterium pilosum</name>
    <dbReference type="NCBI Taxonomy" id="35756"/>
    <lineage>
        <taxon>Bacteria</taxon>
        <taxon>Bacillati</taxon>
        <taxon>Actinomycetota</taxon>
        <taxon>Actinomycetes</taxon>
        <taxon>Mycobacteriales</taxon>
        <taxon>Corynebacteriaceae</taxon>
        <taxon>Corynebacterium</taxon>
    </lineage>
</organism>
<protein>
    <submittedName>
        <fullName evidence="3">Penicillin-binding protein</fullName>
    </submittedName>
</protein>
<dbReference type="SUPFAM" id="SSF54427">
    <property type="entry name" value="NTF2-like"/>
    <property type="match status" value="1"/>
</dbReference>
<dbReference type="GO" id="GO:0005886">
    <property type="term" value="C:plasma membrane"/>
    <property type="evidence" value="ECO:0007669"/>
    <property type="project" value="TreeGrafter"/>
</dbReference>
<dbReference type="Pfam" id="PF05223">
    <property type="entry name" value="MecA_N"/>
    <property type="match status" value="1"/>
</dbReference>
<dbReference type="PROSITE" id="PS51257">
    <property type="entry name" value="PROKAR_LIPOPROTEIN"/>
    <property type="match status" value="1"/>
</dbReference>
<evidence type="ECO:0000259" key="1">
    <source>
        <dbReference type="Pfam" id="PF00905"/>
    </source>
</evidence>
<feature type="domain" description="NTF2-like N-terminal transpeptidase" evidence="2">
    <location>
        <begin position="41"/>
        <end position="149"/>
    </location>
</feature>
<dbReference type="InterPro" id="IPR001460">
    <property type="entry name" value="PCN-bd_Tpept"/>
</dbReference>
<dbReference type="InterPro" id="IPR050515">
    <property type="entry name" value="Beta-lactam/transpept"/>
</dbReference>
<dbReference type="PANTHER" id="PTHR30627:SF24">
    <property type="entry name" value="PENICILLIN-BINDING PROTEIN 4B"/>
    <property type="match status" value="1"/>
</dbReference>
<reference evidence="3 4" key="1">
    <citation type="submission" date="2018-06" db="EMBL/GenBank/DDBJ databases">
        <authorList>
            <consortium name="Pathogen Informatics"/>
            <person name="Doyle S."/>
        </authorList>
    </citation>
    <scope>NUCLEOTIDE SEQUENCE [LARGE SCALE GENOMIC DNA]</scope>
    <source>
        <strain evidence="3 4">NCTC11862</strain>
    </source>
</reference>
<evidence type="ECO:0000313" key="3">
    <source>
        <dbReference type="EMBL" id="STC68117.1"/>
    </source>
</evidence>
<evidence type="ECO:0000259" key="2">
    <source>
        <dbReference type="Pfam" id="PF05223"/>
    </source>
</evidence>
<dbReference type="PANTHER" id="PTHR30627">
    <property type="entry name" value="PEPTIDOGLYCAN D,D-TRANSPEPTIDASE"/>
    <property type="match status" value="1"/>
</dbReference>
<dbReference type="EMBL" id="UFXQ01000001">
    <property type="protein sequence ID" value="STC68117.1"/>
    <property type="molecule type" value="Genomic_DNA"/>
</dbReference>
<dbReference type="GO" id="GO:0046677">
    <property type="term" value="P:response to antibiotic"/>
    <property type="evidence" value="ECO:0007669"/>
    <property type="project" value="InterPro"/>
</dbReference>
<sequence length="619" mass="65327">MWQRRLIGRRCYFLAMRRLWVLLTVMLLGAGFVACTPKPNSAEPTAQEFLDALAAHDSDTLGSLIDDSPTATAAIDATFAGLQAEGLEAELTGLEQNDNLATASYSLRWQLPRDRELAYDTSMILTQTDEEWTVRWQPSLLHPSLGAHQHLELRPVEAEKASVVSSDGAELLKPGVAFRLLVDTSAMRRAPETAFAISEALAAAHERNPQVPTRDAGELTAALENAQGTFSVAMIPQAGGQEVADALADEPGVRLNEEAAMVNADPTFAPDIMARVGRIVGDQLDGANGWRVAKVNQEGAAMEDVEYHAPTPSPAVRISLDHKLQRAAEAALEPVAGQQAVIVAVRPSTGQILAVAQTPAADKDGNIGLMGQYPPGSVFKIVTAAAGLERQGLATSSIVPCPGTMDIYGRVVTNYAGFSLGSVPLQRAFASSCNTTFADMSTKLAPGELQEVGKQFGLGIDYDIPGLDTMTGSIPEGETPLERTEAGYGQGYDLASPFGLAMVAATAANGASPVPYLIEGQETKVSEEVPPLSPESIDGVRQMMRSVVTEGTARGMSAGGEIHGKTGEAEINQGSHSWFAGYRDDIAFATLVVLGGGSEAAVAITDNMLVNYDQAVNPA</sequence>
<dbReference type="InterPro" id="IPR007887">
    <property type="entry name" value="MecA_N"/>
</dbReference>
<feature type="domain" description="Penicillin-binding protein transpeptidase" evidence="1">
    <location>
        <begin position="341"/>
        <end position="596"/>
    </location>
</feature>
<dbReference type="GO" id="GO:0071972">
    <property type="term" value="F:peptidoglycan L,D-transpeptidase activity"/>
    <property type="evidence" value="ECO:0007669"/>
    <property type="project" value="TreeGrafter"/>
</dbReference>
<name>A0A376CIU4_9CORY</name>